<dbReference type="GO" id="GO:0071885">
    <property type="term" value="F:N-terminal protein N-methyltransferase activity"/>
    <property type="evidence" value="ECO:0007669"/>
    <property type="project" value="UniProtKB-EC"/>
</dbReference>
<dbReference type="SUPFAM" id="SSF46579">
    <property type="entry name" value="Prefoldin"/>
    <property type="match status" value="1"/>
</dbReference>
<dbReference type="InterPro" id="IPR008576">
    <property type="entry name" value="MeTrfase_NTM1"/>
</dbReference>
<evidence type="ECO:0000256" key="7">
    <source>
        <dbReference type="ARBA" id="ARBA00039449"/>
    </source>
</evidence>
<keyword evidence="5" id="KW-0949">S-adenosyl-L-methionine</keyword>
<evidence type="ECO:0000256" key="5">
    <source>
        <dbReference type="ARBA" id="ARBA00022691"/>
    </source>
</evidence>
<comment type="similarity">
    <text evidence="2">Belongs to the methyltransferase superfamily. NTM1 family.</text>
</comment>
<dbReference type="SUPFAM" id="SSF53335">
    <property type="entry name" value="S-adenosyl-L-methionine-dependent methyltransferases"/>
    <property type="match status" value="1"/>
</dbReference>
<dbReference type="PANTHER" id="PTHR12753:SF0">
    <property type="entry name" value="ALPHA N-TERMINAL PROTEIN METHYLTRANSFERASE 1"/>
    <property type="match status" value="1"/>
</dbReference>
<keyword evidence="13" id="KW-1185">Reference proteome</keyword>
<sequence>MKGKQDYQASFKYWDGVTATMDGMLGGLSFTHPPDISQSKSFLEKNAPGFNYRRSALDCGAGIGRITKSVLSPIFDHISLLEPNANFLAQARSHIGEELFQSKILHLYEKGMQEFDFSENYDLIWIQWCTGYLTDNDFVNFLIKCGQALSPDNPDSCIILKENLTNSQKFDAVDSSVTRSMPQLKKIFNEAGLYATAQEQQKNFPKNLYPMPKQQEILEGFNKLRSEQQAIARNIADLEINQHEQIRVIATLKGVEPIRKCFRLIDDVLVEKTVQDILPTLISEESKMKPAIEDLKEQLEAKGNELLAYKKEHNIRFSNEPKADSSVDTDAANLPSNVQKMVVK</sequence>
<evidence type="ECO:0000256" key="4">
    <source>
        <dbReference type="ARBA" id="ARBA00022679"/>
    </source>
</evidence>
<evidence type="ECO:0000256" key="3">
    <source>
        <dbReference type="ARBA" id="ARBA00022603"/>
    </source>
</evidence>
<comment type="caution">
    <text evidence="12">The sequence shown here is derived from an EMBL/GenBank/DDBJ whole genome shotgun (WGS) entry which is preliminary data.</text>
</comment>
<evidence type="ECO:0000313" key="12">
    <source>
        <dbReference type="EMBL" id="KAL3314904.1"/>
    </source>
</evidence>
<dbReference type="EC" id="2.1.1.244" evidence="6"/>
<dbReference type="Gene3D" id="3.40.50.150">
    <property type="entry name" value="Vaccinia Virus protein VP39"/>
    <property type="match status" value="1"/>
</dbReference>
<evidence type="ECO:0000256" key="10">
    <source>
        <dbReference type="ARBA" id="ARBA00047885"/>
    </source>
</evidence>
<evidence type="ECO:0000256" key="1">
    <source>
        <dbReference type="ARBA" id="ARBA00008045"/>
    </source>
</evidence>
<dbReference type="Gene3D" id="1.10.287.370">
    <property type="match status" value="1"/>
</dbReference>
<comment type="similarity">
    <text evidence="1">Belongs to the prefoldin subunit beta family.</text>
</comment>
<evidence type="ECO:0000256" key="11">
    <source>
        <dbReference type="ARBA" id="ARBA00048167"/>
    </source>
</evidence>
<dbReference type="GO" id="GO:0032259">
    <property type="term" value="P:methylation"/>
    <property type="evidence" value="ECO:0007669"/>
    <property type="project" value="UniProtKB-KW"/>
</dbReference>
<name>A0ABD2Q5Q2_9PLAT</name>
<dbReference type="InterPro" id="IPR029063">
    <property type="entry name" value="SAM-dependent_MTases_sf"/>
</dbReference>
<gene>
    <name evidence="12" type="ORF">Ciccas_006469</name>
</gene>
<evidence type="ECO:0000256" key="2">
    <source>
        <dbReference type="ARBA" id="ARBA00009059"/>
    </source>
</evidence>
<dbReference type="EMBL" id="JBJKFK010000874">
    <property type="protein sequence ID" value="KAL3314904.1"/>
    <property type="molecule type" value="Genomic_DNA"/>
</dbReference>
<dbReference type="PANTHER" id="PTHR12753">
    <property type="entry name" value="AD-003 - RELATED"/>
    <property type="match status" value="1"/>
</dbReference>
<evidence type="ECO:0000313" key="13">
    <source>
        <dbReference type="Proteomes" id="UP001626550"/>
    </source>
</evidence>
<organism evidence="12 13">
    <name type="scientific">Cichlidogyrus casuarinus</name>
    <dbReference type="NCBI Taxonomy" id="1844966"/>
    <lineage>
        <taxon>Eukaryota</taxon>
        <taxon>Metazoa</taxon>
        <taxon>Spiralia</taxon>
        <taxon>Lophotrochozoa</taxon>
        <taxon>Platyhelminthes</taxon>
        <taxon>Monogenea</taxon>
        <taxon>Monopisthocotylea</taxon>
        <taxon>Dactylogyridea</taxon>
        <taxon>Ancyrocephalidae</taxon>
        <taxon>Cichlidogyrus</taxon>
    </lineage>
</organism>
<dbReference type="InterPro" id="IPR002777">
    <property type="entry name" value="PFD_beta-like"/>
</dbReference>
<comment type="catalytic activity">
    <reaction evidence="11">
        <text>N-terminal L-alanyl-L-prolyl-L-lysyl-[protein] + 3 S-adenosyl-L-methionine = N-terminal N,N,N-trimethyl-L-alanyl-L-prolyl-L-lysyl-[protein] + 3 S-adenosyl-L-homocysteine + 3 H(+)</text>
        <dbReference type="Rhea" id="RHEA:54712"/>
        <dbReference type="Rhea" id="RHEA-COMP:13785"/>
        <dbReference type="Rhea" id="RHEA-COMP:13971"/>
        <dbReference type="ChEBI" id="CHEBI:15378"/>
        <dbReference type="ChEBI" id="CHEBI:57856"/>
        <dbReference type="ChEBI" id="CHEBI:59789"/>
        <dbReference type="ChEBI" id="CHEBI:138057"/>
        <dbReference type="ChEBI" id="CHEBI:138315"/>
        <dbReference type="EC" id="2.1.1.244"/>
    </reaction>
</comment>
<protein>
    <recommendedName>
        <fullName evidence="7">Alpha N-terminal protein methyltransferase 1</fullName>
        <ecNumber evidence="6">2.1.1.244</ecNumber>
    </recommendedName>
    <alternativeName>
        <fullName evidence="8">X-Pro-Lys N-terminal protein methyltransferase 1</fullName>
    </alternativeName>
</protein>
<keyword evidence="4" id="KW-0808">Transferase</keyword>
<dbReference type="AlphaFoldDB" id="A0ABD2Q5Q2"/>
<evidence type="ECO:0000256" key="6">
    <source>
        <dbReference type="ARBA" id="ARBA00039112"/>
    </source>
</evidence>
<reference evidence="12 13" key="1">
    <citation type="submission" date="2024-11" db="EMBL/GenBank/DDBJ databases">
        <title>Adaptive evolution of stress response genes in parasites aligns with host niche diversity.</title>
        <authorList>
            <person name="Hahn C."/>
            <person name="Resl P."/>
        </authorList>
    </citation>
    <scope>NUCLEOTIDE SEQUENCE [LARGE SCALE GENOMIC DNA]</scope>
    <source>
        <strain evidence="12">EGGRZ-B1_66</strain>
        <tissue evidence="12">Body</tissue>
    </source>
</reference>
<proteinExistence type="inferred from homology"/>
<dbReference type="Proteomes" id="UP001626550">
    <property type="component" value="Unassembled WGS sequence"/>
</dbReference>
<evidence type="ECO:0000256" key="8">
    <source>
        <dbReference type="ARBA" id="ARBA00043129"/>
    </source>
</evidence>
<comment type="catalytic activity">
    <reaction evidence="9">
        <text>N-terminal L-seryl-L-prolyl-L-lysyl-[protein] + 3 S-adenosyl-L-methionine = N-terminal N,N,N-trimethyl-L-seryl-L-prolyl-L-lysyl-[protein] + 3 S-adenosyl-L-homocysteine + 3 H(+)</text>
        <dbReference type="Rhea" id="RHEA:54724"/>
        <dbReference type="Rhea" id="RHEA-COMP:13789"/>
        <dbReference type="Rhea" id="RHEA-COMP:13973"/>
        <dbReference type="ChEBI" id="CHEBI:15378"/>
        <dbReference type="ChEBI" id="CHEBI:57856"/>
        <dbReference type="ChEBI" id="CHEBI:59789"/>
        <dbReference type="ChEBI" id="CHEBI:138061"/>
        <dbReference type="ChEBI" id="CHEBI:138317"/>
        <dbReference type="EC" id="2.1.1.244"/>
    </reaction>
</comment>
<dbReference type="Pfam" id="PF01920">
    <property type="entry name" value="Prefoldin_2"/>
    <property type="match status" value="1"/>
</dbReference>
<accession>A0ABD2Q5Q2</accession>
<dbReference type="InterPro" id="IPR009053">
    <property type="entry name" value="Prefoldin"/>
</dbReference>
<dbReference type="CDD" id="cd23163">
    <property type="entry name" value="Prefoldin_2"/>
    <property type="match status" value="1"/>
</dbReference>
<dbReference type="Pfam" id="PF05891">
    <property type="entry name" value="Methyltransf_PK"/>
    <property type="match status" value="1"/>
</dbReference>
<evidence type="ECO:0000256" key="9">
    <source>
        <dbReference type="ARBA" id="ARBA00047306"/>
    </source>
</evidence>
<keyword evidence="3" id="KW-0489">Methyltransferase</keyword>
<comment type="catalytic activity">
    <reaction evidence="10">
        <text>N-terminal L-prolyl-L-prolyl-L-lysyl-[protein] + 2 S-adenosyl-L-methionine = N-terminal N,N-dimethyl-L-prolyl-L-prolyl-L-lysyl-[protein] + 2 S-adenosyl-L-homocysteine + 2 H(+)</text>
        <dbReference type="Rhea" id="RHEA:54736"/>
        <dbReference type="Rhea" id="RHEA-COMP:13787"/>
        <dbReference type="Rhea" id="RHEA-COMP:13974"/>
        <dbReference type="ChEBI" id="CHEBI:15378"/>
        <dbReference type="ChEBI" id="CHEBI:57856"/>
        <dbReference type="ChEBI" id="CHEBI:59789"/>
        <dbReference type="ChEBI" id="CHEBI:138059"/>
        <dbReference type="ChEBI" id="CHEBI:138318"/>
        <dbReference type="EC" id="2.1.1.244"/>
    </reaction>
</comment>